<dbReference type="EMBL" id="JAVKPH010000014">
    <property type="protein sequence ID" value="MDR5653489.1"/>
    <property type="molecule type" value="Genomic_DNA"/>
</dbReference>
<dbReference type="InterPro" id="IPR028082">
    <property type="entry name" value="Peripla_BP_I"/>
</dbReference>
<sequence length="320" mass="34478">MKRLLIATAMMTGLAAGAAHAEAKYRVAVMPFGLPEYMSAWTKEMEKHPAVADGTVAMTILDGRFDAVVQSNQMDTVITQQYDAVIFAPIDFDAAQAPVERAAAAGIPVITSVTGAAGDKYFAHIATNDVEGGRMITEELAKRLDGSGKVVIIEGPIGNSPQLLRRQGIDESLANHKGIELLASRSANWSRAEGLAVMENWLSLYGDAITGVIAENDEMGLGAMEAIRAKGLDFEKVKVVSIDGIPDALRAVEDSNLYTLYKSAHFEGQGAMDLALRAIEGEAYQPQSDIWAQMDWAGGSAHRYDVPWFPVTRETVASFK</sequence>
<comment type="similarity">
    <text evidence="2">Belongs to the bacterial solute-binding protein 2 family.</text>
</comment>
<accession>A0ABU1F9H1</accession>
<keyword evidence="3 4" id="KW-0732">Signal</keyword>
<dbReference type="Gene3D" id="3.40.50.2300">
    <property type="match status" value="2"/>
</dbReference>
<evidence type="ECO:0000256" key="1">
    <source>
        <dbReference type="ARBA" id="ARBA00004196"/>
    </source>
</evidence>
<comment type="caution">
    <text evidence="6">The sequence shown here is derived from an EMBL/GenBank/DDBJ whole genome shotgun (WGS) entry which is preliminary data.</text>
</comment>
<gene>
    <name evidence="6" type="ORF">RGD00_12805</name>
</gene>
<dbReference type="InterPro" id="IPR025997">
    <property type="entry name" value="SBP_2_dom"/>
</dbReference>
<organism evidence="6 7">
    <name type="scientific">Ruixingdingia sedimenti</name>
    <dbReference type="NCBI Taxonomy" id="3073604"/>
    <lineage>
        <taxon>Bacteria</taxon>
        <taxon>Pseudomonadati</taxon>
        <taxon>Pseudomonadota</taxon>
        <taxon>Alphaproteobacteria</taxon>
        <taxon>Rhodobacterales</taxon>
        <taxon>Paracoccaceae</taxon>
        <taxon>Ruixingdingia</taxon>
    </lineage>
</organism>
<evidence type="ECO:0000256" key="2">
    <source>
        <dbReference type="ARBA" id="ARBA00007639"/>
    </source>
</evidence>
<feature type="domain" description="Periplasmic binding protein" evidence="5">
    <location>
        <begin position="36"/>
        <end position="282"/>
    </location>
</feature>
<feature type="signal peptide" evidence="4">
    <location>
        <begin position="1"/>
        <end position="21"/>
    </location>
</feature>
<evidence type="ECO:0000313" key="6">
    <source>
        <dbReference type="EMBL" id="MDR5653489.1"/>
    </source>
</evidence>
<keyword evidence="7" id="KW-1185">Reference proteome</keyword>
<protein>
    <submittedName>
        <fullName evidence="6">Substrate-binding domain-containing protein</fullName>
    </submittedName>
</protein>
<proteinExistence type="inferred from homology"/>
<evidence type="ECO:0000313" key="7">
    <source>
        <dbReference type="Proteomes" id="UP001247754"/>
    </source>
</evidence>
<dbReference type="SUPFAM" id="SSF53822">
    <property type="entry name" value="Periplasmic binding protein-like I"/>
    <property type="match status" value="1"/>
</dbReference>
<name>A0ABU1F9H1_9RHOB</name>
<dbReference type="PANTHER" id="PTHR46847:SF1">
    <property type="entry name" value="D-ALLOSE-BINDING PERIPLASMIC PROTEIN-RELATED"/>
    <property type="match status" value="1"/>
</dbReference>
<evidence type="ECO:0000256" key="3">
    <source>
        <dbReference type="ARBA" id="ARBA00022729"/>
    </source>
</evidence>
<evidence type="ECO:0000256" key="4">
    <source>
        <dbReference type="SAM" id="SignalP"/>
    </source>
</evidence>
<feature type="chain" id="PRO_5046982510" evidence="4">
    <location>
        <begin position="22"/>
        <end position="320"/>
    </location>
</feature>
<evidence type="ECO:0000259" key="5">
    <source>
        <dbReference type="Pfam" id="PF13407"/>
    </source>
</evidence>
<dbReference type="RefSeq" id="WP_310457728.1">
    <property type="nucleotide sequence ID" value="NZ_JAVKPH010000014.1"/>
</dbReference>
<comment type="subcellular location">
    <subcellularLocation>
        <location evidence="1">Cell envelope</location>
    </subcellularLocation>
</comment>
<dbReference type="Proteomes" id="UP001247754">
    <property type="component" value="Unassembled WGS sequence"/>
</dbReference>
<reference evidence="6 7" key="1">
    <citation type="submission" date="2023-09" db="EMBL/GenBank/DDBJ databases">
        <title>Xinfangfangia sedmenti sp. nov., isolated the sedment.</title>
        <authorList>
            <person name="Xu L."/>
        </authorList>
    </citation>
    <scope>NUCLEOTIDE SEQUENCE [LARGE SCALE GENOMIC DNA]</scope>
    <source>
        <strain evidence="6 7">LG-4</strain>
    </source>
</reference>
<dbReference type="PANTHER" id="PTHR46847">
    <property type="entry name" value="D-ALLOSE-BINDING PERIPLASMIC PROTEIN-RELATED"/>
    <property type="match status" value="1"/>
</dbReference>
<dbReference type="Pfam" id="PF13407">
    <property type="entry name" value="Peripla_BP_4"/>
    <property type="match status" value="1"/>
</dbReference>